<feature type="compositionally biased region" description="Polar residues" evidence="1">
    <location>
        <begin position="95"/>
        <end position="108"/>
    </location>
</feature>
<feature type="region of interest" description="Disordered" evidence="1">
    <location>
        <begin position="1"/>
        <end position="20"/>
    </location>
</feature>
<dbReference type="VEuPathDB" id="FungiDB:BTJ68_01776"/>
<dbReference type="AlphaFoldDB" id="A0A1Z5TQW3"/>
<dbReference type="Proteomes" id="UP000194280">
    <property type="component" value="Unassembled WGS sequence"/>
</dbReference>
<dbReference type="OrthoDB" id="3841984at2759"/>
<evidence type="ECO:0000313" key="3">
    <source>
        <dbReference type="Proteomes" id="UP000194280"/>
    </source>
</evidence>
<feature type="compositionally biased region" description="Basic and acidic residues" evidence="1">
    <location>
        <begin position="11"/>
        <end position="20"/>
    </location>
</feature>
<feature type="compositionally biased region" description="Polar residues" evidence="1">
    <location>
        <begin position="70"/>
        <end position="80"/>
    </location>
</feature>
<comment type="caution">
    <text evidence="2">The sequence shown here is derived from an EMBL/GenBank/DDBJ whole genome shotgun (WGS) entry which is preliminary data.</text>
</comment>
<accession>A0A1Z5TQW3</accession>
<keyword evidence="3" id="KW-1185">Reference proteome</keyword>
<gene>
    <name evidence="2" type="ORF">BTJ68_01776</name>
</gene>
<evidence type="ECO:0000256" key="1">
    <source>
        <dbReference type="SAM" id="MobiDB-lite"/>
    </source>
</evidence>
<evidence type="ECO:0000313" key="2">
    <source>
        <dbReference type="EMBL" id="OTA38420.1"/>
    </source>
</evidence>
<dbReference type="EMBL" id="MUNK01000011">
    <property type="protein sequence ID" value="OTA38420.1"/>
    <property type="molecule type" value="Genomic_DNA"/>
</dbReference>
<dbReference type="InParanoid" id="A0A1Z5TQW3"/>
<proteinExistence type="predicted"/>
<feature type="region of interest" description="Disordered" evidence="1">
    <location>
        <begin position="51"/>
        <end position="133"/>
    </location>
</feature>
<reference evidence="2 3" key="1">
    <citation type="submission" date="2017-01" db="EMBL/GenBank/DDBJ databases">
        <title>The recent genome duplication of the halophilic yeast Hortaea werneckii: insights from long-read sequencing.</title>
        <authorList>
            <person name="Sinha S."/>
            <person name="Flibotte S."/>
            <person name="Neira M."/>
            <person name="Lenassi M."/>
            <person name="Gostincar C."/>
            <person name="Stajich J.E."/>
            <person name="Nislow C.E."/>
        </authorList>
    </citation>
    <scope>NUCLEOTIDE SEQUENCE [LARGE SCALE GENOMIC DNA]</scope>
    <source>
        <strain evidence="2 3">EXF-2000</strain>
    </source>
</reference>
<sequence>MSDSNQKPHQRPVDEIATIDRQRFPSEIRSLLVQYMDQCDRMASLLTSLRDDVRDGRQESLNTIKKPGSNRDTSGSATHETPSDKETAVQDEAENTVNDTSAITESRVSSLGGGGSIEKGSGTQDLKKGPRSK</sequence>
<name>A0A1Z5TQW3_HORWE</name>
<protein>
    <submittedName>
        <fullName evidence="2">Uncharacterized protein</fullName>
    </submittedName>
</protein>
<organism evidence="2 3">
    <name type="scientific">Hortaea werneckii EXF-2000</name>
    <dbReference type="NCBI Taxonomy" id="1157616"/>
    <lineage>
        <taxon>Eukaryota</taxon>
        <taxon>Fungi</taxon>
        <taxon>Dikarya</taxon>
        <taxon>Ascomycota</taxon>
        <taxon>Pezizomycotina</taxon>
        <taxon>Dothideomycetes</taxon>
        <taxon>Dothideomycetidae</taxon>
        <taxon>Mycosphaerellales</taxon>
        <taxon>Teratosphaeriaceae</taxon>
        <taxon>Hortaea</taxon>
    </lineage>
</organism>